<feature type="transmembrane region" description="Helical" evidence="1">
    <location>
        <begin position="7"/>
        <end position="24"/>
    </location>
</feature>
<protein>
    <submittedName>
        <fullName evidence="3">Polysaccharide deacetylase family protein</fullName>
    </submittedName>
</protein>
<sequence length="254" mass="29156">MINFKLYVSFFSLFCCLIIVFITLELISIWWLVLYLFFGFIILGIASLTMRWDWFTKAFIHLKTTKKVIAITFDDGPNPEFTPQVLALLKQYNAKATFFCIGRQIEKHPDLLKAITIDGHAIGNHSYSHSKTIGFSTKKSWLKEIERTDALIKQTTGRQTKLFRPPFGVTTPHLASALKTTNHTCVGWSNRSFDTFFKSPKTISKRVLKRIKPGGIILLHDNQVTCIPVLEHILQVLQSEHYTLVTTNDLLHEK</sequence>
<dbReference type="InterPro" id="IPR050248">
    <property type="entry name" value="Polysacc_deacetylase_ArnD"/>
</dbReference>
<dbReference type="InterPro" id="IPR002509">
    <property type="entry name" value="NODB_dom"/>
</dbReference>
<dbReference type="GO" id="GO:0016810">
    <property type="term" value="F:hydrolase activity, acting on carbon-nitrogen (but not peptide) bonds"/>
    <property type="evidence" value="ECO:0007669"/>
    <property type="project" value="InterPro"/>
</dbReference>
<dbReference type="RefSeq" id="WP_148369787.1">
    <property type="nucleotide sequence ID" value="NZ_VSKM01000007.1"/>
</dbReference>
<feature type="transmembrane region" description="Helical" evidence="1">
    <location>
        <begin position="30"/>
        <end position="50"/>
    </location>
</feature>
<feature type="domain" description="NodB homology" evidence="2">
    <location>
        <begin position="67"/>
        <end position="245"/>
    </location>
</feature>
<dbReference type="SUPFAM" id="SSF88713">
    <property type="entry name" value="Glycoside hydrolase/deacetylase"/>
    <property type="match status" value="1"/>
</dbReference>
<dbReference type="EMBL" id="VSKM01000007">
    <property type="protein sequence ID" value="TYB74101.1"/>
    <property type="molecule type" value="Genomic_DNA"/>
</dbReference>
<dbReference type="AlphaFoldDB" id="A0A8H2QJ71"/>
<keyword evidence="4" id="KW-1185">Reference proteome</keyword>
<dbReference type="PANTHER" id="PTHR10587">
    <property type="entry name" value="GLYCOSYL TRANSFERASE-RELATED"/>
    <property type="match status" value="1"/>
</dbReference>
<gene>
    <name evidence="3" type="ORF">ES676_07925</name>
</gene>
<evidence type="ECO:0000259" key="2">
    <source>
        <dbReference type="PROSITE" id="PS51677"/>
    </source>
</evidence>
<organism evidence="3 4">
    <name type="scientific">Bizionia saleffrena</name>
    <dbReference type="NCBI Taxonomy" id="291189"/>
    <lineage>
        <taxon>Bacteria</taxon>
        <taxon>Pseudomonadati</taxon>
        <taxon>Bacteroidota</taxon>
        <taxon>Flavobacteriia</taxon>
        <taxon>Flavobacteriales</taxon>
        <taxon>Flavobacteriaceae</taxon>
        <taxon>Bizionia</taxon>
    </lineage>
</organism>
<dbReference type="InterPro" id="IPR011330">
    <property type="entry name" value="Glyco_hydro/deAcase_b/a-brl"/>
</dbReference>
<proteinExistence type="predicted"/>
<keyword evidence="1" id="KW-0812">Transmembrane</keyword>
<dbReference type="CDD" id="cd10917">
    <property type="entry name" value="CE4_NodB_like_6s_7s"/>
    <property type="match status" value="1"/>
</dbReference>
<dbReference type="PROSITE" id="PS51677">
    <property type="entry name" value="NODB"/>
    <property type="match status" value="1"/>
</dbReference>
<dbReference type="Proteomes" id="UP000323324">
    <property type="component" value="Unassembled WGS sequence"/>
</dbReference>
<reference evidence="3 4" key="1">
    <citation type="submission" date="2019-08" db="EMBL/GenBank/DDBJ databases">
        <title>Genomes of Antarctic Bizionia species.</title>
        <authorList>
            <person name="Bowman J.P."/>
        </authorList>
    </citation>
    <scope>NUCLEOTIDE SEQUENCE [LARGE SCALE GENOMIC DNA]</scope>
    <source>
        <strain evidence="3 4">HFD</strain>
    </source>
</reference>
<dbReference type="Pfam" id="PF01522">
    <property type="entry name" value="Polysacc_deac_1"/>
    <property type="match status" value="1"/>
</dbReference>
<evidence type="ECO:0000256" key="1">
    <source>
        <dbReference type="SAM" id="Phobius"/>
    </source>
</evidence>
<dbReference type="GO" id="GO:0005975">
    <property type="term" value="P:carbohydrate metabolic process"/>
    <property type="evidence" value="ECO:0007669"/>
    <property type="project" value="InterPro"/>
</dbReference>
<evidence type="ECO:0000313" key="4">
    <source>
        <dbReference type="Proteomes" id="UP000323324"/>
    </source>
</evidence>
<evidence type="ECO:0000313" key="3">
    <source>
        <dbReference type="EMBL" id="TYB74101.1"/>
    </source>
</evidence>
<keyword evidence="1" id="KW-0472">Membrane</keyword>
<accession>A0A8H2QJ71</accession>
<keyword evidence="1" id="KW-1133">Transmembrane helix</keyword>
<name>A0A8H2QJ71_9FLAO</name>
<comment type="caution">
    <text evidence="3">The sequence shown here is derived from an EMBL/GenBank/DDBJ whole genome shotgun (WGS) entry which is preliminary data.</text>
</comment>
<dbReference type="Gene3D" id="3.20.20.370">
    <property type="entry name" value="Glycoside hydrolase/deacetylase"/>
    <property type="match status" value="1"/>
</dbReference>